<dbReference type="Proteomes" id="UP000694866">
    <property type="component" value="Unplaced"/>
</dbReference>
<evidence type="ECO:0000259" key="4">
    <source>
        <dbReference type="SMART" id="SM00937"/>
    </source>
</evidence>
<dbReference type="GO" id="GO:0003747">
    <property type="term" value="F:translation release factor activity"/>
    <property type="evidence" value="ECO:0007669"/>
    <property type="project" value="InterPro"/>
</dbReference>
<dbReference type="InterPro" id="IPR045853">
    <property type="entry name" value="Pep_chain_release_fac_I_sf"/>
</dbReference>
<name>A0A0C9R1C1_9HYME</name>
<dbReference type="SMART" id="SM00937">
    <property type="entry name" value="PCRF"/>
    <property type="match status" value="1"/>
</dbReference>
<dbReference type="FunFam" id="3.30.160.20:FF:000004">
    <property type="entry name" value="Peptide chain release factor 1"/>
    <property type="match status" value="1"/>
</dbReference>
<gene>
    <name evidence="5" type="primary">prfA</name>
    <name evidence="7" type="synonym">mRF1</name>
    <name evidence="5" type="ORF">g.32130</name>
</gene>
<comment type="similarity">
    <text evidence="1">Belongs to the prokaryotic/mitochondrial release factor family.</text>
</comment>
<reference evidence="7" key="2">
    <citation type="submission" date="2025-04" db="UniProtKB">
        <authorList>
            <consortium name="RefSeq"/>
        </authorList>
    </citation>
    <scope>IDENTIFICATION</scope>
    <source>
        <strain evidence="7">USDA-PBARC FA_bdor</strain>
        <tissue evidence="7">Whole organism</tissue>
    </source>
</reference>
<evidence type="ECO:0000313" key="7">
    <source>
        <dbReference type="RefSeq" id="XP_011308008.1"/>
    </source>
</evidence>
<evidence type="ECO:0000256" key="1">
    <source>
        <dbReference type="ARBA" id="ARBA00010835"/>
    </source>
</evidence>
<dbReference type="PANTHER" id="PTHR43804">
    <property type="entry name" value="LD18447P"/>
    <property type="match status" value="1"/>
</dbReference>
<dbReference type="PANTHER" id="PTHR43804:SF7">
    <property type="entry name" value="LD18447P"/>
    <property type="match status" value="1"/>
</dbReference>
<proteinExistence type="inferred from homology"/>
<dbReference type="GO" id="GO:0005737">
    <property type="term" value="C:cytoplasm"/>
    <property type="evidence" value="ECO:0007669"/>
    <property type="project" value="UniProtKB-ARBA"/>
</dbReference>
<dbReference type="InterPro" id="IPR050057">
    <property type="entry name" value="Prokaryotic/Mito_RF"/>
</dbReference>
<dbReference type="RefSeq" id="XP_011308008.1">
    <property type="nucleotide sequence ID" value="XM_011309706.1"/>
</dbReference>
<dbReference type="EMBL" id="GBYB01001755">
    <property type="protein sequence ID" value="JAG71522.1"/>
    <property type="molecule type" value="Transcribed_RNA"/>
</dbReference>
<dbReference type="Gene3D" id="3.30.160.20">
    <property type="match status" value="1"/>
</dbReference>
<dbReference type="Pfam" id="PF03462">
    <property type="entry name" value="PCRF"/>
    <property type="match status" value="1"/>
</dbReference>
<dbReference type="GeneID" id="105269448"/>
<dbReference type="Gene3D" id="3.30.70.1660">
    <property type="match status" value="1"/>
</dbReference>
<sequence>MGVFSIDLMQNIKFSILSMMFLFRNIKFGICDVQNFGNARGQFRGIISNLKTGVHVNKKYNTGAELPVSEDCIKNYIRAMTKAYVEKLNNEEFKHLLQVREVVNMLEDRLKIEENIMNLNDLATESKEMSKLISEEQHMYRSQLTELDDELLKLILTNVGRDNCRSIVFEITAGVGGSEAMIFTGDLLAMYQSYFSRLGYSQELVDISSEGSISGIRHASVLVSGDRVFETLRHEGGVHRVQRIPATEKNGRIHTSTATVAVLPELNDIEVNIRQKDLKIETKKATGAGGQHVNTTDSAVRITHIPTGIVVEAQTDRSQIRNRKTAMLKLRKKMYEEEFNKQRVTTGSLRKEQRGMSTRNEKIRTYNYSQDRITDHRISGGTLHNLKGFMANGEGLEELHEKLQRQLQLKIFQRAIERWK</sequence>
<dbReference type="InterPro" id="IPR005139">
    <property type="entry name" value="PCRF"/>
</dbReference>
<dbReference type="AlphaFoldDB" id="A0A0C9R1C1"/>
<evidence type="ECO:0000313" key="5">
    <source>
        <dbReference type="EMBL" id="JAG71522.1"/>
    </source>
</evidence>
<accession>A0A9R1TFD3</accession>
<keyword evidence="2" id="KW-0488">Methylation</keyword>
<organism evidence="5">
    <name type="scientific">Fopius arisanus</name>
    <dbReference type="NCBI Taxonomy" id="64838"/>
    <lineage>
        <taxon>Eukaryota</taxon>
        <taxon>Metazoa</taxon>
        <taxon>Ecdysozoa</taxon>
        <taxon>Arthropoda</taxon>
        <taxon>Hexapoda</taxon>
        <taxon>Insecta</taxon>
        <taxon>Pterygota</taxon>
        <taxon>Neoptera</taxon>
        <taxon>Endopterygota</taxon>
        <taxon>Hymenoptera</taxon>
        <taxon>Apocrita</taxon>
        <taxon>Ichneumonoidea</taxon>
        <taxon>Braconidae</taxon>
        <taxon>Opiinae</taxon>
        <taxon>Fopius</taxon>
    </lineage>
</organism>
<evidence type="ECO:0000256" key="2">
    <source>
        <dbReference type="ARBA" id="ARBA00022481"/>
    </source>
</evidence>
<dbReference type="OrthoDB" id="2019491at2759"/>
<reference evidence="5" key="1">
    <citation type="submission" date="2015-01" db="EMBL/GenBank/DDBJ databases">
        <title>Transcriptome Assembly of Fopius arisanus.</title>
        <authorList>
            <person name="Geib S."/>
        </authorList>
    </citation>
    <scope>NUCLEOTIDE SEQUENCE</scope>
</reference>
<evidence type="ECO:0000256" key="3">
    <source>
        <dbReference type="ARBA" id="ARBA00022917"/>
    </source>
</evidence>
<dbReference type="SUPFAM" id="SSF75620">
    <property type="entry name" value="Release factor"/>
    <property type="match status" value="1"/>
</dbReference>
<evidence type="ECO:0000313" key="6">
    <source>
        <dbReference type="Proteomes" id="UP000694866"/>
    </source>
</evidence>
<dbReference type="CTD" id="34720"/>
<accession>A0A0C9R1C1</accession>
<dbReference type="Pfam" id="PF00472">
    <property type="entry name" value="RF-1"/>
    <property type="match status" value="1"/>
</dbReference>
<feature type="domain" description="Peptide chain release factor" evidence="4">
    <location>
        <begin position="121"/>
        <end position="235"/>
    </location>
</feature>
<dbReference type="KEGG" id="fas:105269448"/>
<keyword evidence="3" id="KW-0648">Protein biosynthesis</keyword>
<dbReference type="InterPro" id="IPR000352">
    <property type="entry name" value="Pep_chain_release_fac_I"/>
</dbReference>
<protein>
    <submittedName>
        <fullName evidence="7">Peptide chain release factor 1-like, mitochondrial isoform X1</fullName>
    </submittedName>
    <submittedName>
        <fullName evidence="5">PrfA protein</fullName>
    </submittedName>
</protein>
<keyword evidence="6" id="KW-1185">Reference proteome</keyword>